<name>A0A4R2J2M6_9PSEU</name>
<organism evidence="3 4">
    <name type="scientific">Actinocrispum wychmicini</name>
    <dbReference type="NCBI Taxonomy" id="1213861"/>
    <lineage>
        <taxon>Bacteria</taxon>
        <taxon>Bacillati</taxon>
        <taxon>Actinomycetota</taxon>
        <taxon>Actinomycetes</taxon>
        <taxon>Pseudonocardiales</taxon>
        <taxon>Pseudonocardiaceae</taxon>
        <taxon>Actinocrispum</taxon>
    </lineage>
</organism>
<reference evidence="3 4" key="1">
    <citation type="submission" date="2019-03" db="EMBL/GenBank/DDBJ databases">
        <title>Genomic Encyclopedia of Type Strains, Phase IV (KMG-IV): sequencing the most valuable type-strain genomes for metagenomic binning, comparative biology and taxonomic classification.</title>
        <authorList>
            <person name="Goeker M."/>
        </authorList>
    </citation>
    <scope>NUCLEOTIDE SEQUENCE [LARGE SCALE GENOMIC DNA]</scope>
    <source>
        <strain evidence="3 4">DSM 45934</strain>
    </source>
</reference>
<feature type="domain" description="Putative mannosyltransferase YkcA/B-like C-terminal" evidence="2">
    <location>
        <begin position="28"/>
        <end position="100"/>
    </location>
</feature>
<evidence type="ECO:0000259" key="2">
    <source>
        <dbReference type="Pfam" id="PF24878"/>
    </source>
</evidence>
<keyword evidence="4" id="KW-1185">Reference proteome</keyword>
<protein>
    <recommendedName>
        <fullName evidence="2">Putative mannosyltransferase YkcA/B-like C-terminal domain-containing protein</fullName>
    </recommendedName>
</protein>
<dbReference type="Pfam" id="PF24878">
    <property type="entry name" value="YkcB_C"/>
    <property type="match status" value="1"/>
</dbReference>
<comment type="caution">
    <text evidence="3">The sequence shown here is derived from an EMBL/GenBank/DDBJ whole genome shotgun (WGS) entry which is preliminary data.</text>
</comment>
<feature type="region of interest" description="Disordered" evidence="1">
    <location>
        <begin position="97"/>
        <end position="123"/>
    </location>
</feature>
<accession>A0A4R2J2M6</accession>
<dbReference type="InterPro" id="IPR056785">
    <property type="entry name" value="YkcA/B-like_C"/>
</dbReference>
<sequence length="123" mass="12793">MTAAARQAEAKRRQSPLWRRSPDQWKVLDYAKAHSNGAQITLAIEGGSQAAVSYIAATDDTVVGMGGFGGGDPAPSLDQLSTWVREGKLRFVLEGAGRGSRGGIGGRGTEANGSVGSAPRRQP</sequence>
<evidence type="ECO:0000256" key="1">
    <source>
        <dbReference type="SAM" id="MobiDB-lite"/>
    </source>
</evidence>
<dbReference type="Proteomes" id="UP000295680">
    <property type="component" value="Unassembled WGS sequence"/>
</dbReference>
<gene>
    <name evidence="3" type="ORF">EV192_112285</name>
</gene>
<dbReference type="AlphaFoldDB" id="A0A4R2J2M6"/>
<proteinExistence type="predicted"/>
<feature type="compositionally biased region" description="Gly residues" evidence="1">
    <location>
        <begin position="97"/>
        <end position="108"/>
    </location>
</feature>
<evidence type="ECO:0000313" key="4">
    <source>
        <dbReference type="Proteomes" id="UP000295680"/>
    </source>
</evidence>
<dbReference type="EMBL" id="SLWS01000012">
    <property type="protein sequence ID" value="TCO52553.1"/>
    <property type="molecule type" value="Genomic_DNA"/>
</dbReference>
<evidence type="ECO:0000313" key="3">
    <source>
        <dbReference type="EMBL" id="TCO52553.1"/>
    </source>
</evidence>